<proteinExistence type="inferred from homology"/>
<dbReference type="InterPro" id="IPR051554">
    <property type="entry name" value="Acetyltransferase_Eis"/>
</dbReference>
<dbReference type="SUPFAM" id="SSF55729">
    <property type="entry name" value="Acyl-CoA N-acyltransferases (Nat)"/>
    <property type="match status" value="1"/>
</dbReference>
<name>A0A512T216_9MICO</name>
<feature type="binding site" evidence="4">
    <location>
        <begin position="108"/>
        <end position="113"/>
    </location>
    <ligand>
        <name>acetyl-CoA</name>
        <dbReference type="ChEBI" id="CHEBI:57288"/>
    </ligand>
</feature>
<dbReference type="InterPro" id="IPR000182">
    <property type="entry name" value="GNAT_dom"/>
</dbReference>
<keyword evidence="2 4" id="KW-0808">Transferase</keyword>
<evidence type="ECO:0000259" key="5">
    <source>
        <dbReference type="PROSITE" id="PS51186"/>
    </source>
</evidence>
<dbReference type="GO" id="GO:0034069">
    <property type="term" value="F:aminoglycoside N-acetyltransferase activity"/>
    <property type="evidence" value="ECO:0007669"/>
    <property type="project" value="TreeGrafter"/>
</dbReference>
<protein>
    <submittedName>
        <fullName evidence="6">UPF0256 protein</fullName>
    </submittedName>
</protein>
<dbReference type="EMBL" id="BKBA01000008">
    <property type="protein sequence ID" value="GEQ14267.1"/>
    <property type="molecule type" value="Genomic_DNA"/>
</dbReference>
<dbReference type="Gene3D" id="3.40.630.30">
    <property type="match status" value="2"/>
</dbReference>
<feature type="active site" description="Proton donor" evidence="4">
    <location>
        <position position="141"/>
    </location>
</feature>
<dbReference type="AlphaFoldDB" id="A0A512T216"/>
<dbReference type="InterPro" id="IPR016181">
    <property type="entry name" value="Acyl_CoA_acyltransferase"/>
</dbReference>
<comment type="caution">
    <text evidence="6">The sequence shown here is derived from an EMBL/GenBank/DDBJ whole genome shotgun (WGS) entry which is preliminary data.</text>
</comment>
<dbReference type="Pfam" id="PF13527">
    <property type="entry name" value="Acetyltransf_9"/>
    <property type="match status" value="1"/>
</dbReference>
<evidence type="ECO:0000313" key="7">
    <source>
        <dbReference type="Proteomes" id="UP000321793"/>
    </source>
</evidence>
<keyword evidence="7" id="KW-1185">Reference proteome</keyword>
<feature type="binding site" evidence="4">
    <location>
        <begin position="136"/>
        <end position="137"/>
    </location>
    <ligand>
        <name>acetyl-CoA</name>
        <dbReference type="ChEBI" id="CHEBI:57288"/>
    </ligand>
</feature>
<dbReference type="Proteomes" id="UP000321793">
    <property type="component" value="Unassembled WGS sequence"/>
</dbReference>
<keyword evidence="3 4" id="KW-0012">Acyltransferase</keyword>
<gene>
    <name evidence="6" type="primary">eis</name>
    <name evidence="6" type="ORF">KLO01_23140</name>
</gene>
<organism evidence="6 7">
    <name type="scientific">Knoellia locipacati</name>
    <dbReference type="NCBI Taxonomy" id="882824"/>
    <lineage>
        <taxon>Bacteria</taxon>
        <taxon>Bacillati</taxon>
        <taxon>Actinomycetota</taxon>
        <taxon>Actinomycetes</taxon>
        <taxon>Micrococcales</taxon>
        <taxon>Intrasporangiaceae</taxon>
        <taxon>Knoellia</taxon>
    </lineage>
</organism>
<reference evidence="6 7" key="1">
    <citation type="submission" date="2019-07" db="EMBL/GenBank/DDBJ databases">
        <title>Whole genome shotgun sequence of Knoellia locipacati NBRC 109775.</title>
        <authorList>
            <person name="Hosoyama A."/>
            <person name="Uohara A."/>
            <person name="Ohji S."/>
            <person name="Ichikawa N."/>
        </authorList>
    </citation>
    <scope>NUCLEOTIDE SEQUENCE [LARGE SCALE GENOMIC DNA]</scope>
    <source>
        <strain evidence="6 7">NBRC 109775</strain>
    </source>
</reference>
<dbReference type="RefSeq" id="WP_186828016.1">
    <property type="nucleotide sequence ID" value="NZ_BAABDN010000001.1"/>
</dbReference>
<feature type="active site" description="Proton acceptor; via carboxylate" evidence="4">
    <location>
        <position position="421"/>
    </location>
</feature>
<dbReference type="PANTHER" id="PTHR37817:SF1">
    <property type="entry name" value="N-ACETYLTRANSFERASE EIS"/>
    <property type="match status" value="1"/>
</dbReference>
<dbReference type="Pfam" id="PF17668">
    <property type="entry name" value="Acetyltransf_17"/>
    <property type="match status" value="1"/>
</dbReference>
<dbReference type="InterPro" id="IPR025559">
    <property type="entry name" value="Eis_dom"/>
</dbReference>
<dbReference type="Gene3D" id="3.30.1050.10">
    <property type="entry name" value="SCP2 sterol-binding domain"/>
    <property type="match status" value="1"/>
</dbReference>
<dbReference type="InterPro" id="IPR022902">
    <property type="entry name" value="NAcTrfase_Eis"/>
</dbReference>
<accession>A0A512T216</accession>
<evidence type="ECO:0000313" key="6">
    <source>
        <dbReference type="EMBL" id="GEQ14267.1"/>
    </source>
</evidence>
<evidence type="ECO:0000256" key="2">
    <source>
        <dbReference type="ARBA" id="ARBA00022679"/>
    </source>
</evidence>
<dbReference type="InterPro" id="IPR041380">
    <property type="entry name" value="Acetyltransf_17"/>
</dbReference>
<dbReference type="SUPFAM" id="SSF55718">
    <property type="entry name" value="SCP-like"/>
    <property type="match status" value="1"/>
</dbReference>
<dbReference type="PANTHER" id="PTHR37817">
    <property type="entry name" value="N-ACETYLTRANSFERASE EIS"/>
    <property type="match status" value="1"/>
</dbReference>
<evidence type="ECO:0000256" key="4">
    <source>
        <dbReference type="HAMAP-Rule" id="MF_01812"/>
    </source>
</evidence>
<feature type="domain" description="N-acetyltransferase" evidence="5">
    <location>
        <begin position="10"/>
        <end position="170"/>
    </location>
</feature>
<dbReference type="HAMAP" id="MF_01812">
    <property type="entry name" value="Eis"/>
    <property type="match status" value="1"/>
</dbReference>
<evidence type="ECO:0000256" key="1">
    <source>
        <dbReference type="ARBA" id="ARBA00009213"/>
    </source>
</evidence>
<dbReference type="PROSITE" id="PS51186">
    <property type="entry name" value="GNAT"/>
    <property type="match status" value="1"/>
</dbReference>
<dbReference type="Pfam" id="PF13530">
    <property type="entry name" value="SCP2_2"/>
    <property type="match status" value="1"/>
</dbReference>
<sequence>MTDDLIFTTLDLDDESPANTARVAGWLDAVMRGFHQGRATDGFRTRWLAVARADGVVNRGVWDTSSLGLSSDVPVATFAHFTKPLNAGAAVVDAWMISDVTVAPTHRRRGLMRRLMTENLDSAVAAGMPVAVLTASEGGIYQRFGFGPATREARVRVDTSSAFRLRHAPDDGGRVVMADPAESWPAASAAFARHHETTRGALARPTFYEHWISGYDWDEQGESRRQRVGVRVGPDGQPDGYVVYEVKRGDETEVKVSDLVAGTPTAYLALWQFLADIDLARVVVGPAPAVDPLAHALVDHRVRRVTSLPDHLWVRVLDLAAALEARPWFADGSLVLRVEDPLGHADGTVRLTAEGGRATAAPSTERPDITLDVETLGTMWLGDVAVDPLARAGRVTGDDAALARFAALADGGPSPYCSTHF</sequence>
<feature type="binding site" evidence="4">
    <location>
        <begin position="100"/>
        <end position="102"/>
    </location>
    <ligand>
        <name>acetyl-CoA</name>
        <dbReference type="ChEBI" id="CHEBI:57288"/>
    </ligand>
</feature>
<comment type="similarity">
    <text evidence="1 4">Belongs to the acetyltransferase Eis family.</text>
</comment>
<comment type="subunit">
    <text evidence="4">Homohexamer; trimer of dimers.</text>
</comment>
<evidence type="ECO:0000256" key="3">
    <source>
        <dbReference type="ARBA" id="ARBA00023315"/>
    </source>
</evidence>
<dbReference type="InterPro" id="IPR036527">
    <property type="entry name" value="SCP2_sterol-bd_dom_sf"/>
</dbReference>
<dbReference type="GO" id="GO:0030649">
    <property type="term" value="P:aminoglycoside antibiotic catabolic process"/>
    <property type="evidence" value="ECO:0007669"/>
    <property type="project" value="TreeGrafter"/>
</dbReference>